<protein>
    <submittedName>
        <fullName evidence="1">Uncharacterized protein</fullName>
    </submittedName>
</protein>
<keyword evidence="2" id="KW-1185">Reference proteome</keyword>
<organism evidence="1 2">
    <name type="scientific">Paenibacillus barcinonensis</name>
    <dbReference type="NCBI Taxonomy" id="198119"/>
    <lineage>
        <taxon>Bacteria</taxon>
        <taxon>Bacillati</taxon>
        <taxon>Bacillota</taxon>
        <taxon>Bacilli</taxon>
        <taxon>Bacillales</taxon>
        <taxon>Paenibacillaceae</taxon>
        <taxon>Paenibacillus</taxon>
    </lineage>
</organism>
<evidence type="ECO:0000313" key="1">
    <source>
        <dbReference type="EMBL" id="QKS55881.1"/>
    </source>
</evidence>
<reference evidence="1 2" key="1">
    <citation type="submission" date="2020-06" db="EMBL/GenBank/DDBJ databases">
        <title>Complete genome of Paenibacillus barcinonensis KACC11450.</title>
        <authorList>
            <person name="Kim M."/>
            <person name="Park Y.-J."/>
            <person name="Shin J.-H."/>
        </authorList>
    </citation>
    <scope>NUCLEOTIDE SEQUENCE [LARGE SCALE GENOMIC DNA]</scope>
    <source>
        <strain evidence="1 2">KACC11450</strain>
    </source>
</reference>
<dbReference type="EMBL" id="CP054614">
    <property type="protein sequence ID" value="QKS55881.1"/>
    <property type="molecule type" value="Genomic_DNA"/>
</dbReference>
<proteinExistence type="predicted"/>
<accession>A0ABX6Q1L1</accession>
<dbReference type="Proteomes" id="UP000509327">
    <property type="component" value="Chromosome"/>
</dbReference>
<dbReference type="RefSeq" id="WP_146236104.1">
    <property type="nucleotide sequence ID" value="NZ_CP054614.1"/>
</dbReference>
<gene>
    <name evidence="1" type="ORF">HUB98_05735</name>
</gene>
<evidence type="ECO:0000313" key="2">
    <source>
        <dbReference type="Proteomes" id="UP000509327"/>
    </source>
</evidence>
<sequence length="142" mass="16996">MKNKNMYGNIKLKEELIINNTTYIDKHWKYYERNNGDIQLTSRKTKKELKKYWYTQWELFKESEDYLLSILPDCKWCNGGGVERASIWDTGYACPDCRGTGKDGWQYDKYGKMSMMKEFVKPSENALRLKRKGALKHKWVEQ</sequence>
<name>A0ABX6Q1L1_PAEBA</name>